<reference evidence="1" key="1">
    <citation type="submission" date="2020-05" db="EMBL/GenBank/DDBJ databases">
        <title>Mycena genomes resolve the evolution of fungal bioluminescence.</title>
        <authorList>
            <person name="Tsai I.J."/>
        </authorList>
    </citation>
    <scope>NUCLEOTIDE SEQUENCE</scope>
    <source>
        <strain evidence="1">171206Taipei</strain>
    </source>
</reference>
<dbReference type="EMBL" id="JACAZF010000010">
    <property type="protein sequence ID" value="KAF7293546.1"/>
    <property type="molecule type" value="Genomic_DNA"/>
</dbReference>
<proteinExistence type="predicted"/>
<keyword evidence="2" id="KW-1185">Reference proteome</keyword>
<dbReference type="GeneID" id="59350393"/>
<dbReference type="AlphaFoldDB" id="A0A8H6S7J5"/>
<organism evidence="1 2">
    <name type="scientific">Mycena indigotica</name>
    <dbReference type="NCBI Taxonomy" id="2126181"/>
    <lineage>
        <taxon>Eukaryota</taxon>
        <taxon>Fungi</taxon>
        <taxon>Dikarya</taxon>
        <taxon>Basidiomycota</taxon>
        <taxon>Agaricomycotina</taxon>
        <taxon>Agaricomycetes</taxon>
        <taxon>Agaricomycetidae</taxon>
        <taxon>Agaricales</taxon>
        <taxon>Marasmiineae</taxon>
        <taxon>Mycenaceae</taxon>
        <taxon>Mycena</taxon>
    </lineage>
</organism>
<accession>A0A8H6S7J5</accession>
<name>A0A8H6S7J5_9AGAR</name>
<evidence type="ECO:0000313" key="1">
    <source>
        <dbReference type="EMBL" id="KAF7293546.1"/>
    </source>
</evidence>
<sequence>MAPCVTSPPTPAMNEALAMVDILGVIFEACLAFDISITWQNDVRQKMALGAVCRCWKLALESIPALWSHIILVPRMPLYYIDKVFWLAKATPKHLSIELDLDSGRDITFLSHIAALLVAKASSVAYLSLQYWSYFVWGAFIRYISALNPRPTFSSLRKFSATPADTSIDSATTLPRPFPGLAQSLEHLHLDGLPPCSFMAGFNIKTLVFRHYNLVSNRVASSAFTPTLLDCFRQLPRLESLAIDVTEPFIAQSPSYHPVVLPRLNYLAFCCDTPYPHACGTLISLLHVPQIRTLALRLASLSNTNDFLSINATRISQVTTLRLIGAISAYIEFTGGRARLLSGLTGNKLRILDFLDASGTLEFDPGRKVLVQTRFLDIIAHALALPTVHHLVVPLLLSPIYPDSHASLIRSLFEPVSIHGKGKHIFENHALCHVSDSVHSNCGRHWTWDYHGLHWERYKS</sequence>
<evidence type="ECO:0000313" key="2">
    <source>
        <dbReference type="Proteomes" id="UP000636479"/>
    </source>
</evidence>
<dbReference type="Proteomes" id="UP000636479">
    <property type="component" value="Unassembled WGS sequence"/>
</dbReference>
<gene>
    <name evidence="1" type="ORF">MIND_01133000</name>
</gene>
<comment type="caution">
    <text evidence="1">The sequence shown here is derived from an EMBL/GenBank/DDBJ whole genome shotgun (WGS) entry which is preliminary data.</text>
</comment>
<protein>
    <recommendedName>
        <fullName evidence="3">F-box domain-containing protein</fullName>
    </recommendedName>
</protein>
<dbReference type="OrthoDB" id="2831009at2759"/>
<evidence type="ECO:0008006" key="3">
    <source>
        <dbReference type="Google" id="ProtNLM"/>
    </source>
</evidence>
<dbReference type="RefSeq" id="XP_037215709.1">
    <property type="nucleotide sequence ID" value="XM_037367877.1"/>
</dbReference>